<keyword evidence="11" id="KW-1185">Reference proteome</keyword>
<comment type="similarity">
    <text evidence="2">Belongs to the cation diffusion facilitator (CDF) transporter (TC 2.A.4) family.</text>
</comment>
<comment type="caution">
    <text evidence="10">The sequence shown here is derived from an EMBL/GenBank/DDBJ whole genome shotgun (WGS) entry which is preliminary data.</text>
</comment>
<keyword evidence="5 7" id="KW-1133">Transmembrane helix</keyword>
<dbReference type="GO" id="GO:0015341">
    <property type="term" value="F:zinc efflux antiporter activity"/>
    <property type="evidence" value="ECO:0007669"/>
    <property type="project" value="TreeGrafter"/>
</dbReference>
<dbReference type="InterPro" id="IPR002524">
    <property type="entry name" value="Cation_efflux"/>
</dbReference>
<evidence type="ECO:0000313" key="11">
    <source>
        <dbReference type="Proteomes" id="UP000553766"/>
    </source>
</evidence>
<dbReference type="Proteomes" id="UP000553766">
    <property type="component" value="Unassembled WGS sequence"/>
</dbReference>
<keyword evidence="3" id="KW-0813">Transport</keyword>
<evidence type="ECO:0000259" key="8">
    <source>
        <dbReference type="Pfam" id="PF01545"/>
    </source>
</evidence>
<dbReference type="GO" id="GO:0006882">
    <property type="term" value="P:intracellular zinc ion homeostasis"/>
    <property type="evidence" value="ECO:0007669"/>
    <property type="project" value="TreeGrafter"/>
</dbReference>
<proteinExistence type="inferred from homology"/>
<name>A0A840WJ33_9RHOB</name>
<dbReference type="NCBIfam" id="TIGR01297">
    <property type="entry name" value="CDF"/>
    <property type="match status" value="1"/>
</dbReference>
<evidence type="ECO:0000256" key="3">
    <source>
        <dbReference type="ARBA" id="ARBA00022448"/>
    </source>
</evidence>
<feature type="transmembrane region" description="Helical" evidence="7">
    <location>
        <begin position="79"/>
        <end position="97"/>
    </location>
</feature>
<evidence type="ECO:0000256" key="5">
    <source>
        <dbReference type="ARBA" id="ARBA00022989"/>
    </source>
</evidence>
<dbReference type="RefSeq" id="WP_184007585.1">
    <property type="nucleotide sequence ID" value="NZ_JACIJS010000001.1"/>
</dbReference>
<dbReference type="InterPro" id="IPR058533">
    <property type="entry name" value="Cation_efflux_TM"/>
</dbReference>
<reference evidence="10 11" key="1">
    <citation type="submission" date="2020-08" db="EMBL/GenBank/DDBJ databases">
        <title>Genomic Encyclopedia of Type Strains, Phase IV (KMG-IV): sequencing the most valuable type-strain genomes for metagenomic binning, comparative biology and taxonomic classification.</title>
        <authorList>
            <person name="Goeker M."/>
        </authorList>
    </citation>
    <scope>NUCLEOTIDE SEQUENCE [LARGE SCALE GENOMIC DNA]</scope>
    <source>
        <strain evidence="10 11">DSM 103377</strain>
    </source>
</reference>
<dbReference type="GO" id="GO:0015093">
    <property type="term" value="F:ferrous iron transmembrane transporter activity"/>
    <property type="evidence" value="ECO:0007669"/>
    <property type="project" value="TreeGrafter"/>
</dbReference>
<feature type="domain" description="Cation efflux protein cytoplasmic" evidence="9">
    <location>
        <begin position="214"/>
        <end position="287"/>
    </location>
</feature>
<feature type="transmembrane region" description="Helical" evidence="7">
    <location>
        <begin position="117"/>
        <end position="135"/>
    </location>
</feature>
<dbReference type="Gene3D" id="3.30.70.1350">
    <property type="entry name" value="Cation efflux protein, cytoplasmic domain"/>
    <property type="match status" value="1"/>
</dbReference>
<evidence type="ECO:0000256" key="2">
    <source>
        <dbReference type="ARBA" id="ARBA00008114"/>
    </source>
</evidence>
<dbReference type="PANTHER" id="PTHR43840:SF15">
    <property type="entry name" value="MITOCHONDRIAL METAL TRANSPORTER 1-RELATED"/>
    <property type="match status" value="1"/>
</dbReference>
<dbReference type="InterPro" id="IPR050291">
    <property type="entry name" value="CDF_Transporter"/>
</dbReference>
<dbReference type="Pfam" id="PF16916">
    <property type="entry name" value="ZT_dimer"/>
    <property type="match status" value="1"/>
</dbReference>
<accession>A0A840WJ33</accession>
<dbReference type="GO" id="GO:0015086">
    <property type="term" value="F:cadmium ion transmembrane transporter activity"/>
    <property type="evidence" value="ECO:0007669"/>
    <property type="project" value="TreeGrafter"/>
</dbReference>
<dbReference type="InterPro" id="IPR027469">
    <property type="entry name" value="Cation_efflux_TMD_sf"/>
</dbReference>
<dbReference type="PANTHER" id="PTHR43840">
    <property type="entry name" value="MITOCHONDRIAL METAL TRANSPORTER 1-RELATED"/>
    <property type="match status" value="1"/>
</dbReference>
<dbReference type="EMBL" id="JACIJS010000001">
    <property type="protein sequence ID" value="MBB5514213.1"/>
    <property type="molecule type" value="Genomic_DNA"/>
</dbReference>
<protein>
    <submittedName>
        <fullName evidence="10">Cation diffusion facilitator family transporter</fullName>
    </submittedName>
</protein>
<comment type="subcellular location">
    <subcellularLocation>
        <location evidence="1">Membrane</location>
        <topology evidence="1">Multi-pass membrane protein</topology>
    </subcellularLocation>
</comment>
<keyword evidence="4 7" id="KW-0812">Transmembrane</keyword>
<evidence type="ECO:0000256" key="1">
    <source>
        <dbReference type="ARBA" id="ARBA00004141"/>
    </source>
</evidence>
<dbReference type="SUPFAM" id="SSF160240">
    <property type="entry name" value="Cation efflux protein cytoplasmic domain-like"/>
    <property type="match status" value="1"/>
</dbReference>
<dbReference type="InterPro" id="IPR036837">
    <property type="entry name" value="Cation_efflux_CTD_sf"/>
</dbReference>
<feature type="domain" description="Cation efflux protein transmembrane" evidence="8">
    <location>
        <begin position="13"/>
        <end position="206"/>
    </location>
</feature>
<feature type="transmembrane region" description="Helical" evidence="7">
    <location>
        <begin position="156"/>
        <end position="175"/>
    </location>
</feature>
<organism evidence="10 11">
    <name type="scientific">Rubricella aquisinus</name>
    <dbReference type="NCBI Taxonomy" id="2028108"/>
    <lineage>
        <taxon>Bacteria</taxon>
        <taxon>Pseudomonadati</taxon>
        <taxon>Pseudomonadota</taxon>
        <taxon>Alphaproteobacteria</taxon>
        <taxon>Rhodobacterales</taxon>
        <taxon>Paracoccaceae</taxon>
        <taxon>Rubricella</taxon>
    </lineage>
</organism>
<gene>
    <name evidence="10" type="ORF">FHS89_000211</name>
</gene>
<dbReference type="GO" id="GO:0005886">
    <property type="term" value="C:plasma membrane"/>
    <property type="evidence" value="ECO:0007669"/>
    <property type="project" value="TreeGrafter"/>
</dbReference>
<dbReference type="Pfam" id="PF01545">
    <property type="entry name" value="Cation_efflux"/>
    <property type="match status" value="1"/>
</dbReference>
<keyword evidence="6 7" id="KW-0472">Membrane</keyword>
<dbReference type="AlphaFoldDB" id="A0A840WJ33"/>
<dbReference type="InterPro" id="IPR027470">
    <property type="entry name" value="Cation_efflux_CTD"/>
</dbReference>
<feature type="transmembrane region" description="Helical" evidence="7">
    <location>
        <begin position="12"/>
        <end position="32"/>
    </location>
</feature>
<evidence type="ECO:0000256" key="7">
    <source>
        <dbReference type="SAM" id="Phobius"/>
    </source>
</evidence>
<sequence length="301" mass="31663">MQHRSQKITRTAQISILIGVAVLCIKLSAYVATGSVAVLSDALESVVNVLAALLALFAVRVAQRPADANHPHGHEKAEYLAAIVEGALVLAAAILILREAIVALLNPAPVSLPPIGMAALVLATILNLVWARVLIRRGTTLRSPALKADGHHLNTDVITTIGVVAGLGLAIATGWYWIDPVLAIAVSIHVLASGYRMVRSSLAGLMDETVDAGSLEEIEQVVAQHLGPALEAHDLKVRPLGRGLAVEMHLVVPGRMSVQDAHVICDRIEDALAPLVHGGDVLIHIEPAPHAKGADTMLFQG</sequence>
<evidence type="ECO:0000256" key="6">
    <source>
        <dbReference type="ARBA" id="ARBA00023136"/>
    </source>
</evidence>
<evidence type="ECO:0000259" key="9">
    <source>
        <dbReference type="Pfam" id="PF16916"/>
    </source>
</evidence>
<dbReference type="Gene3D" id="1.20.1510.10">
    <property type="entry name" value="Cation efflux protein transmembrane domain"/>
    <property type="match status" value="1"/>
</dbReference>
<feature type="transmembrane region" description="Helical" evidence="7">
    <location>
        <begin position="38"/>
        <end position="59"/>
    </location>
</feature>
<evidence type="ECO:0000313" key="10">
    <source>
        <dbReference type="EMBL" id="MBB5514213.1"/>
    </source>
</evidence>
<dbReference type="SUPFAM" id="SSF161111">
    <property type="entry name" value="Cation efflux protein transmembrane domain-like"/>
    <property type="match status" value="1"/>
</dbReference>
<evidence type="ECO:0000256" key="4">
    <source>
        <dbReference type="ARBA" id="ARBA00022692"/>
    </source>
</evidence>